<feature type="coiled-coil region" evidence="7">
    <location>
        <begin position="241"/>
        <end position="345"/>
    </location>
</feature>
<feature type="compositionally biased region" description="Basic and acidic residues" evidence="8">
    <location>
        <begin position="908"/>
        <end position="919"/>
    </location>
</feature>
<dbReference type="Gene3D" id="1.20.1060.20">
    <property type="match status" value="1"/>
</dbReference>
<dbReference type="GO" id="GO:0003677">
    <property type="term" value="F:DNA binding"/>
    <property type="evidence" value="ECO:0007669"/>
    <property type="project" value="UniProtKB-UniRule"/>
</dbReference>
<dbReference type="SUPFAM" id="SSF52540">
    <property type="entry name" value="P-loop containing nucleoside triphosphate hydrolases"/>
    <property type="match status" value="1"/>
</dbReference>
<feature type="compositionally biased region" description="Basic and acidic residues" evidence="8">
    <location>
        <begin position="466"/>
        <end position="475"/>
    </location>
</feature>
<dbReference type="Pfam" id="PF02463">
    <property type="entry name" value="SMC_N"/>
    <property type="match status" value="1"/>
</dbReference>
<reference evidence="10" key="2">
    <citation type="journal article" date="2021" name="PeerJ">
        <title>Extensive microbial diversity within the chicken gut microbiome revealed by metagenomics and culture.</title>
        <authorList>
            <person name="Gilroy R."/>
            <person name="Ravi A."/>
            <person name="Getino M."/>
            <person name="Pursley I."/>
            <person name="Horton D.L."/>
            <person name="Alikhan N.F."/>
            <person name="Baker D."/>
            <person name="Gharbi K."/>
            <person name="Hall N."/>
            <person name="Watson M."/>
            <person name="Adriaenssens E.M."/>
            <person name="Foster-Nyarko E."/>
            <person name="Jarju S."/>
            <person name="Secka A."/>
            <person name="Antonio M."/>
            <person name="Oren A."/>
            <person name="Chaudhuri R.R."/>
            <person name="La Ragione R."/>
            <person name="Hildebrand F."/>
            <person name="Pallen M.J."/>
        </authorList>
    </citation>
    <scope>NUCLEOTIDE SEQUENCE</scope>
    <source>
        <strain evidence="10">ChiSxjej2B14-8506</strain>
    </source>
</reference>
<dbReference type="GO" id="GO:0006260">
    <property type="term" value="P:DNA replication"/>
    <property type="evidence" value="ECO:0007669"/>
    <property type="project" value="UniProtKB-UniRule"/>
</dbReference>
<dbReference type="CDD" id="cd03278">
    <property type="entry name" value="ABC_SMC_barmotin"/>
    <property type="match status" value="2"/>
</dbReference>
<dbReference type="GO" id="GO:0005524">
    <property type="term" value="F:ATP binding"/>
    <property type="evidence" value="ECO:0007669"/>
    <property type="project" value="UniProtKB-UniRule"/>
</dbReference>
<dbReference type="GO" id="GO:0007062">
    <property type="term" value="P:sister chromatid cohesion"/>
    <property type="evidence" value="ECO:0007669"/>
    <property type="project" value="InterPro"/>
</dbReference>
<keyword evidence="2 7" id="KW-0963">Cytoplasm</keyword>
<feature type="region of interest" description="Disordered" evidence="8">
    <location>
        <begin position="892"/>
        <end position="919"/>
    </location>
</feature>
<dbReference type="GO" id="GO:0016887">
    <property type="term" value="F:ATP hydrolysis activity"/>
    <property type="evidence" value="ECO:0007669"/>
    <property type="project" value="InterPro"/>
</dbReference>
<comment type="subunit">
    <text evidence="7">Homodimer.</text>
</comment>
<protein>
    <recommendedName>
        <fullName evidence="7">Chromosome partition protein Smc</fullName>
    </recommendedName>
</protein>
<dbReference type="GO" id="GO:0030261">
    <property type="term" value="P:chromosome condensation"/>
    <property type="evidence" value="ECO:0007669"/>
    <property type="project" value="InterPro"/>
</dbReference>
<keyword evidence="6 7" id="KW-0238">DNA-binding</keyword>
<evidence type="ECO:0000313" key="11">
    <source>
        <dbReference type="Proteomes" id="UP000824123"/>
    </source>
</evidence>
<dbReference type="EMBL" id="DVNK01000014">
    <property type="protein sequence ID" value="HIU46020.1"/>
    <property type="molecule type" value="Genomic_DNA"/>
</dbReference>
<feature type="region of interest" description="Disordered" evidence="8">
    <location>
        <begin position="436"/>
        <end position="456"/>
    </location>
</feature>
<proteinExistence type="inferred from homology"/>
<dbReference type="Gene3D" id="3.30.70.1620">
    <property type="match status" value="1"/>
</dbReference>
<evidence type="ECO:0000256" key="1">
    <source>
        <dbReference type="ARBA" id="ARBA00004496"/>
    </source>
</evidence>
<reference evidence="10" key="1">
    <citation type="submission" date="2020-10" db="EMBL/GenBank/DDBJ databases">
        <authorList>
            <person name="Gilroy R."/>
        </authorList>
    </citation>
    <scope>NUCLEOTIDE SEQUENCE</scope>
    <source>
        <strain evidence="10">ChiSxjej2B14-8506</strain>
    </source>
</reference>
<dbReference type="FunFam" id="3.40.50.300:FF:000901">
    <property type="entry name" value="Chromosome partition protein Smc"/>
    <property type="match status" value="1"/>
</dbReference>
<dbReference type="FunFam" id="3.40.50.300:FF:000984">
    <property type="entry name" value="Chromosome partition protein Smc"/>
    <property type="match status" value="1"/>
</dbReference>
<evidence type="ECO:0000259" key="9">
    <source>
        <dbReference type="SMART" id="SM00968"/>
    </source>
</evidence>
<dbReference type="NCBIfam" id="TIGR02168">
    <property type="entry name" value="SMC_prok_B"/>
    <property type="match status" value="1"/>
</dbReference>
<dbReference type="HAMAP" id="MF_01894">
    <property type="entry name" value="Smc_prok"/>
    <property type="match status" value="1"/>
</dbReference>
<comment type="subcellular location">
    <subcellularLocation>
        <location evidence="1 7">Cytoplasm</location>
    </subcellularLocation>
</comment>
<dbReference type="Gene3D" id="6.10.280.220">
    <property type="match status" value="1"/>
</dbReference>
<gene>
    <name evidence="7 10" type="primary">smc</name>
    <name evidence="10" type="ORF">IAC59_02015</name>
</gene>
<keyword evidence="3 7" id="KW-0547">Nucleotide-binding</keyword>
<dbReference type="Gene3D" id="3.40.50.300">
    <property type="entry name" value="P-loop containing nucleotide triphosphate hydrolases"/>
    <property type="match status" value="2"/>
</dbReference>
<dbReference type="AlphaFoldDB" id="A0A9D1LQC6"/>
<accession>A0A9D1LQC6</accession>
<dbReference type="GO" id="GO:0005694">
    <property type="term" value="C:chromosome"/>
    <property type="evidence" value="ECO:0007669"/>
    <property type="project" value="InterPro"/>
</dbReference>
<evidence type="ECO:0000256" key="5">
    <source>
        <dbReference type="ARBA" id="ARBA00023054"/>
    </source>
</evidence>
<comment type="domain">
    <text evidence="7">Contains large globular domains required for ATP hydrolysis at each terminus and a third globular domain forming a flexible hinge near the middle of the molecule. These domains are separated by coiled-coil structures.</text>
</comment>
<organism evidence="10 11">
    <name type="scientific">Candidatus Fimadaptatus faecigallinarum</name>
    <dbReference type="NCBI Taxonomy" id="2840814"/>
    <lineage>
        <taxon>Bacteria</taxon>
        <taxon>Bacillati</taxon>
        <taxon>Bacillota</taxon>
        <taxon>Clostridia</taxon>
        <taxon>Eubacteriales</taxon>
        <taxon>Candidatus Fimadaptatus</taxon>
    </lineage>
</organism>
<sequence length="1189" mass="133759">MRLKKLDIYGFKSFAERTEMVFDSGITGVVGPNGSGKSNIADAVRWVLGEQSARMLRGAKMEDVIFGGTEKRKPLSYCEVSLTLDNSDGALPVQFAEVLVTRRVYRNGDSEYFLNKSACRLKDIIDLFRDTGIGKEGYSLIGQGRIDEILSQRGEERRAVFEEAAGISKYKARKAEAERKIDNTNENLTRVEDIIVEAERQIGPLQKQAEKARQYIQLFDEMRALDISQFVLRYDAIRQRAAEHERAAQERRNAIEQAQARCDAAKAARAELDARQAEAEARTQGLRDAVVELTRAAQQKQGELDLTCERAQALEREQQRLNNELNESTQALEDMRARHEELSRAQAAQSGERDRIQAELAARDVELTRSSDELNAEAQRIEERKESLMEAINRLSDVKSARARLTAMRQAITERIEACGRECDELTSQRAALDEAAAAGEQERQTAQAHQDEVRGGAQALEAELGRNRDARNRAQDAQQKLTLSRQQTETRLKVLREMARDYEGYQFAVKQVMVKAQREHDKGIIGVVASILHVPRELERAADMVLGAALQNIIVETEQDAKRMIEYLRANRYGRATFLPVTSVMGRTLSPGERQALKVDGCLGVLSELVQFDKRYQGIVDNLLGRTVVARDLDAGIEIMRRGRHAFRLVTLEGDVMHSGGSMTGGSIQSRVTNLLSRDREIAEHESALKALDERLARAREGMAQLEAERAKLHERIDEAEAQLRLSEDGMLKLDQQLGQLAKERAALDDRIQRMELERDNLGVNLKDVMQELGGLTGEQGAAESNHEQMQRDIAEQQRVLAQRRQQLDGAREELTRRRIELAERVRDENARAAELKRIEAELAERSEAMERARRELKQGEAAQAGLEREQAECEAGVKQAEAALNQARAELDAADTDSGTRAQQRRQLESEQEARQADVAEFTEQLHRLEMLLDRAHTELDNQQARIWNDYELTYEACAEQADRTLQLSDADKRIAGLRGRIRELGSVNVNAPQEYEEAGARLHSLTEQRDDLLRAQADLNRIIEDLTGQMRERFAEQFKLLNERFQIAFKALFGGGSAKLMLQDENDVLNCGIDIAAQPPGKKLQMLSLLSGGERALTAIAILFAMLDIRPTPFCILDEIEAALDDANIDNFAQYLSRYAEKTQFIVITHRKGTMECCDSLYGVAMEEKGVSRMVSVALADAQRAV</sequence>
<evidence type="ECO:0000256" key="3">
    <source>
        <dbReference type="ARBA" id="ARBA00022741"/>
    </source>
</evidence>
<comment type="function">
    <text evidence="7">Required for chromosome condensation and partitioning.</text>
</comment>
<dbReference type="PIRSF" id="PIRSF005719">
    <property type="entry name" value="SMC"/>
    <property type="match status" value="1"/>
</dbReference>
<feature type="coiled-coil region" evidence="7">
    <location>
        <begin position="167"/>
        <end position="201"/>
    </location>
</feature>
<feature type="binding site" evidence="7">
    <location>
        <begin position="32"/>
        <end position="39"/>
    </location>
    <ligand>
        <name>ATP</name>
        <dbReference type="ChEBI" id="CHEBI:30616"/>
    </ligand>
</feature>
<dbReference type="PANTHER" id="PTHR43977">
    <property type="entry name" value="STRUCTURAL MAINTENANCE OF CHROMOSOMES PROTEIN 3"/>
    <property type="match status" value="1"/>
</dbReference>
<dbReference type="InterPro" id="IPR027417">
    <property type="entry name" value="P-loop_NTPase"/>
</dbReference>
<dbReference type="Proteomes" id="UP000824123">
    <property type="component" value="Unassembled WGS sequence"/>
</dbReference>
<dbReference type="InterPro" id="IPR024704">
    <property type="entry name" value="SMC"/>
</dbReference>
<dbReference type="GO" id="GO:0007059">
    <property type="term" value="P:chromosome segregation"/>
    <property type="evidence" value="ECO:0007669"/>
    <property type="project" value="UniProtKB-UniRule"/>
</dbReference>
<evidence type="ECO:0000256" key="4">
    <source>
        <dbReference type="ARBA" id="ARBA00022840"/>
    </source>
</evidence>
<evidence type="ECO:0000256" key="8">
    <source>
        <dbReference type="SAM" id="MobiDB-lite"/>
    </source>
</evidence>
<evidence type="ECO:0000313" key="10">
    <source>
        <dbReference type="EMBL" id="HIU46020.1"/>
    </source>
</evidence>
<dbReference type="GO" id="GO:0005737">
    <property type="term" value="C:cytoplasm"/>
    <property type="evidence" value="ECO:0007669"/>
    <property type="project" value="UniProtKB-SubCell"/>
</dbReference>
<name>A0A9D1LQC6_9FIRM</name>
<evidence type="ECO:0000256" key="6">
    <source>
        <dbReference type="ARBA" id="ARBA00023125"/>
    </source>
</evidence>
<dbReference type="SUPFAM" id="SSF75553">
    <property type="entry name" value="Smc hinge domain"/>
    <property type="match status" value="1"/>
</dbReference>
<comment type="similarity">
    <text evidence="7">Belongs to the SMC family.</text>
</comment>
<feature type="domain" description="SMC hinge" evidence="9">
    <location>
        <begin position="523"/>
        <end position="641"/>
    </location>
</feature>
<dbReference type="InterPro" id="IPR010935">
    <property type="entry name" value="SMC_hinge"/>
</dbReference>
<feature type="region of interest" description="Disordered" evidence="8">
    <location>
        <begin position="466"/>
        <end position="485"/>
    </location>
</feature>
<evidence type="ECO:0000256" key="2">
    <source>
        <dbReference type="ARBA" id="ARBA00022490"/>
    </source>
</evidence>
<dbReference type="Pfam" id="PF06470">
    <property type="entry name" value="SMC_hinge"/>
    <property type="match status" value="1"/>
</dbReference>
<dbReference type="SMART" id="SM00968">
    <property type="entry name" value="SMC_hinge"/>
    <property type="match status" value="1"/>
</dbReference>
<keyword evidence="4 7" id="KW-0067">ATP-binding</keyword>
<dbReference type="InterPro" id="IPR036277">
    <property type="entry name" value="SMC_hinge_sf"/>
</dbReference>
<feature type="coiled-coil region" evidence="7">
    <location>
        <begin position="371"/>
        <end position="398"/>
    </location>
</feature>
<evidence type="ECO:0000256" key="7">
    <source>
        <dbReference type="HAMAP-Rule" id="MF_01894"/>
    </source>
</evidence>
<keyword evidence="5 7" id="KW-0175">Coiled coil</keyword>
<dbReference type="Gene3D" id="6.10.140.1720">
    <property type="match status" value="1"/>
</dbReference>
<dbReference type="InterPro" id="IPR011890">
    <property type="entry name" value="SMC_prok"/>
</dbReference>
<dbReference type="InterPro" id="IPR003395">
    <property type="entry name" value="RecF/RecN/SMC_N"/>
</dbReference>
<comment type="caution">
    <text evidence="10">The sequence shown here is derived from an EMBL/GenBank/DDBJ whole genome shotgun (WGS) entry which is preliminary data.</text>
</comment>